<comment type="caution">
    <text evidence="4">The sequence shown here is derived from an EMBL/GenBank/DDBJ whole genome shotgun (WGS) entry which is preliminary data.</text>
</comment>
<comment type="similarity">
    <text evidence="1">Belongs to the bacterial ribosomal protein bS6 family.</text>
</comment>
<dbReference type="CDD" id="cd15465">
    <property type="entry name" value="bS6_mito"/>
    <property type="match status" value="1"/>
</dbReference>
<dbReference type="Pfam" id="PF01250">
    <property type="entry name" value="Ribosomal_S6"/>
    <property type="match status" value="1"/>
</dbReference>
<proteinExistence type="inferred from homology"/>
<dbReference type="InterPro" id="IPR014717">
    <property type="entry name" value="Transl_elong_EF1B/ribsomal_bS6"/>
</dbReference>
<dbReference type="InterPro" id="IPR035980">
    <property type="entry name" value="Ribosomal_bS6_sf"/>
</dbReference>
<organism evidence="4 5">
    <name type="scientific">Dreissena polymorpha</name>
    <name type="common">Zebra mussel</name>
    <name type="synonym">Mytilus polymorpha</name>
    <dbReference type="NCBI Taxonomy" id="45954"/>
    <lineage>
        <taxon>Eukaryota</taxon>
        <taxon>Metazoa</taxon>
        <taxon>Spiralia</taxon>
        <taxon>Lophotrochozoa</taxon>
        <taxon>Mollusca</taxon>
        <taxon>Bivalvia</taxon>
        <taxon>Autobranchia</taxon>
        <taxon>Heteroconchia</taxon>
        <taxon>Euheterodonta</taxon>
        <taxon>Imparidentia</taxon>
        <taxon>Neoheterodontei</taxon>
        <taxon>Myida</taxon>
        <taxon>Dreissenoidea</taxon>
        <taxon>Dreissenidae</taxon>
        <taxon>Dreissena</taxon>
    </lineage>
</organism>
<dbReference type="InterPro" id="IPR000529">
    <property type="entry name" value="Ribosomal_bS6"/>
</dbReference>
<dbReference type="PANTHER" id="PTHR21011:SF1">
    <property type="entry name" value="SMALL RIBOSOMAL SUBUNIT PROTEIN BS6M"/>
    <property type="match status" value="1"/>
</dbReference>
<dbReference type="GO" id="GO:0070181">
    <property type="term" value="F:small ribosomal subunit rRNA binding"/>
    <property type="evidence" value="ECO:0007669"/>
    <property type="project" value="TreeGrafter"/>
</dbReference>
<protein>
    <recommendedName>
        <fullName evidence="2">Small ribosomal subunit protein bS6m</fullName>
    </recommendedName>
    <alternativeName>
        <fullName evidence="3">28S ribosomal protein S6, mitochondrial</fullName>
    </alternativeName>
</protein>
<dbReference type="AlphaFoldDB" id="A0A9D4D179"/>
<evidence type="ECO:0000313" key="5">
    <source>
        <dbReference type="Proteomes" id="UP000828390"/>
    </source>
</evidence>
<evidence type="ECO:0000256" key="2">
    <source>
        <dbReference type="ARBA" id="ARBA00035170"/>
    </source>
</evidence>
<reference evidence="4" key="1">
    <citation type="journal article" date="2019" name="bioRxiv">
        <title>The Genome of the Zebra Mussel, Dreissena polymorpha: A Resource for Invasive Species Research.</title>
        <authorList>
            <person name="McCartney M.A."/>
            <person name="Auch B."/>
            <person name="Kono T."/>
            <person name="Mallez S."/>
            <person name="Zhang Y."/>
            <person name="Obille A."/>
            <person name="Becker A."/>
            <person name="Abrahante J.E."/>
            <person name="Garbe J."/>
            <person name="Badalamenti J.P."/>
            <person name="Herman A."/>
            <person name="Mangelson H."/>
            <person name="Liachko I."/>
            <person name="Sullivan S."/>
            <person name="Sone E.D."/>
            <person name="Koren S."/>
            <person name="Silverstein K.A.T."/>
            <person name="Beckman K.B."/>
            <person name="Gohl D.M."/>
        </authorList>
    </citation>
    <scope>NUCLEOTIDE SEQUENCE</scope>
    <source>
        <strain evidence="4">Duluth1</strain>
        <tissue evidence="4">Whole animal</tissue>
    </source>
</reference>
<dbReference type="SUPFAM" id="SSF54995">
    <property type="entry name" value="Ribosomal protein S6"/>
    <property type="match status" value="1"/>
</dbReference>
<dbReference type="GO" id="GO:0005763">
    <property type="term" value="C:mitochondrial small ribosomal subunit"/>
    <property type="evidence" value="ECO:0007669"/>
    <property type="project" value="TreeGrafter"/>
</dbReference>
<gene>
    <name evidence="4" type="ORF">DPMN_042835</name>
</gene>
<dbReference type="PANTHER" id="PTHR21011">
    <property type="entry name" value="MITOCHONDRIAL 28S RIBOSOMAL PROTEIN S6"/>
    <property type="match status" value="1"/>
</dbReference>
<keyword evidence="5" id="KW-1185">Reference proteome</keyword>
<evidence type="ECO:0000256" key="3">
    <source>
        <dbReference type="ARBA" id="ARBA00035365"/>
    </source>
</evidence>
<sequence>MPAYEASIILKNFAQREIMKDVLKAACRIVYSEDGVVRKMENLGVRELPHPMRVQRRRVTHGHYFLLQFDSSVEGMRNLEKKYKNTAEIMKFGIIKREEEPRRPCLDGPCLFGELAHPEHERTAYKRKVLRNFNNRTVKS</sequence>
<evidence type="ECO:0000313" key="4">
    <source>
        <dbReference type="EMBL" id="KAH3736272.1"/>
    </source>
</evidence>
<name>A0A9D4D179_DREPO</name>
<dbReference type="OrthoDB" id="268530at2759"/>
<dbReference type="Proteomes" id="UP000828390">
    <property type="component" value="Unassembled WGS sequence"/>
</dbReference>
<dbReference type="EMBL" id="JAIWYP010000011">
    <property type="protein sequence ID" value="KAH3736272.1"/>
    <property type="molecule type" value="Genomic_DNA"/>
</dbReference>
<dbReference type="NCBIfam" id="TIGR00166">
    <property type="entry name" value="S6"/>
    <property type="match status" value="1"/>
</dbReference>
<dbReference type="GO" id="GO:0006412">
    <property type="term" value="P:translation"/>
    <property type="evidence" value="ECO:0007669"/>
    <property type="project" value="InterPro"/>
</dbReference>
<dbReference type="Gene3D" id="3.30.70.60">
    <property type="match status" value="1"/>
</dbReference>
<accession>A0A9D4D179</accession>
<reference evidence="4" key="2">
    <citation type="submission" date="2020-11" db="EMBL/GenBank/DDBJ databases">
        <authorList>
            <person name="McCartney M.A."/>
            <person name="Auch B."/>
            <person name="Kono T."/>
            <person name="Mallez S."/>
            <person name="Becker A."/>
            <person name="Gohl D.M."/>
            <person name="Silverstein K.A.T."/>
            <person name="Koren S."/>
            <person name="Bechman K.B."/>
            <person name="Herman A."/>
            <person name="Abrahante J.E."/>
            <person name="Garbe J."/>
        </authorList>
    </citation>
    <scope>NUCLEOTIDE SEQUENCE</scope>
    <source>
        <strain evidence="4">Duluth1</strain>
        <tissue evidence="4">Whole animal</tissue>
    </source>
</reference>
<dbReference type="GO" id="GO:0003735">
    <property type="term" value="F:structural constituent of ribosome"/>
    <property type="evidence" value="ECO:0007669"/>
    <property type="project" value="InterPro"/>
</dbReference>
<evidence type="ECO:0000256" key="1">
    <source>
        <dbReference type="ARBA" id="ARBA00009512"/>
    </source>
</evidence>